<dbReference type="OrthoDB" id="6119986at2"/>
<dbReference type="STRING" id="484498.SAMN05421686_11210"/>
<keyword evidence="7 10" id="KW-1133">Transmembrane helix</keyword>
<feature type="transmembrane region" description="Helical" evidence="10">
    <location>
        <begin position="6"/>
        <end position="27"/>
    </location>
</feature>
<evidence type="ECO:0000256" key="3">
    <source>
        <dbReference type="ARBA" id="ARBA00022475"/>
    </source>
</evidence>
<dbReference type="Gene3D" id="3.55.40.10">
    <property type="entry name" value="minor pseudopilin epsh domain"/>
    <property type="match status" value="1"/>
</dbReference>
<dbReference type="NCBIfam" id="TIGR01708">
    <property type="entry name" value="typeII_sec_gspH"/>
    <property type="match status" value="1"/>
</dbReference>
<keyword evidence="5" id="KW-0997">Cell inner membrane</keyword>
<dbReference type="NCBIfam" id="TIGR02532">
    <property type="entry name" value="IV_pilin_GFxxxE"/>
    <property type="match status" value="1"/>
</dbReference>
<reference evidence="12" key="1">
    <citation type="submission" date="2017-01" db="EMBL/GenBank/DDBJ databases">
        <authorList>
            <person name="Varghese N."/>
            <person name="Submissions S."/>
        </authorList>
    </citation>
    <scope>NUCLEOTIDE SEQUENCE [LARGE SCALE GENOMIC DNA]</scope>
    <source>
        <strain evidence="12">DSM 24913</strain>
    </source>
</reference>
<evidence type="ECO:0000256" key="1">
    <source>
        <dbReference type="ARBA" id="ARBA00004377"/>
    </source>
</evidence>
<evidence type="ECO:0000256" key="5">
    <source>
        <dbReference type="ARBA" id="ARBA00022519"/>
    </source>
</evidence>
<dbReference type="Pfam" id="PF07963">
    <property type="entry name" value="N_methyl"/>
    <property type="match status" value="1"/>
</dbReference>
<dbReference type="InterPro" id="IPR002416">
    <property type="entry name" value="T2SS_protein-GspH"/>
</dbReference>
<proteinExistence type="predicted"/>
<accession>A0A1N7PXN9</accession>
<dbReference type="InterPro" id="IPR049875">
    <property type="entry name" value="TypeII_GspH"/>
</dbReference>
<dbReference type="AlphaFoldDB" id="A0A1N7PXN9"/>
<keyword evidence="4" id="KW-0488">Methylation</keyword>
<dbReference type="GO" id="GO:0015627">
    <property type="term" value="C:type II protein secretion system complex"/>
    <property type="evidence" value="ECO:0007669"/>
    <property type="project" value="InterPro"/>
</dbReference>
<gene>
    <name evidence="11" type="ORF">SAMN05421686_11210</name>
</gene>
<keyword evidence="8 10" id="KW-0472">Membrane</keyword>
<dbReference type="GO" id="GO:0015628">
    <property type="term" value="P:protein secretion by the type II secretion system"/>
    <property type="evidence" value="ECO:0007669"/>
    <property type="project" value="InterPro"/>
</dbReference>
<evidence type="ECO:0000256" key="4">
    <source>
        <dbReference type="ARBA" id="ARBA00022481"/>
    </source>
</evidence>
<dbReference type="GO" id="GO:0005886">
    <property type="term" value="C:plasma membrane"/>
    <property type="evidence" value="ECO:0007669"/>
    <property type="project" value="UniProtKB-SubCell"/>
</dbReference>
<dbReference type="RefSeq" id="WP_076517677.1">
    <property type="nucleotide sequence ID" value="NZ_FTOH01000012.1"/>
</dbReference>
<dbReference type="InterPro" id="IPR045584">
    <property type="entry name" value="Pilin-like"/>
</dbReference>
<dbReference type="PRINTS" id="PR00885">
    <property type="entry name" value="BCTERIALGSPH"/>
</dbReference>
<protein>
    <recommendedName>
        <fullName evidence="2">Type II secretion system protein H</fullName>
    </recommendedName>
    <alternativeName>
        <fullName evidence="9">General secretion pathway protein H</fullName>
    </alternativeName>
</protein>
<evidence type="ECO:0000313" key="12">
    <source>
        <dbReference type="Proteomes" id="UP000185639"/>
    </source>
</evidence>
<dbReference type="EMBL" id="FTOH01000012">
    <property type="protein sequence ID" value="SIT15356.1"/>
    <property type="molecule type" value="Genomic_DNA"/>
</dbReference>
<evidence type="ECO:0000256" key="9">
    <source>
        <dbReference type="ARBA" id="ARBA00030775"/>
    </source>
</evidence>
<comment type="subcellular location">
    <subcellularLocation>
        <location evidence="1">Cell inner membrane</location>
        <topology evidence="1">Single-pass membrane protein</topology>
    </subcellularLocation>
</comment>
<keyword evidence="3" id="KW-1003">Cell membrane</keyword>
<name>A0A1N7PXN9_9GAMM</name>
<keyword evidence="12" id="KW-1185">Reference proteome</keyword>
<evidence type="ECO:0000256" key="10">
    <source>
        <dbReference type="SAM" id="Phobius"/>
    </source>
</evidence>
<evidence type="ECO:0000256" key="2">
    <source>
        <dbReference type="ARBA" id="ARBA00021549"/>
    </source>
</evidence>
<keyword evidence="6 10" id="KW-0812">Transmembrane</keyword>
<sequence length="189" mass="21406">MRQRGFTLVEVMVVLVIVGLLLSMVNLNFSDRAAQQETEQFAQKLDVAFNRYREEAVFQNLDLGVAWIPGEFNLVGFYDLRQKSVAEGLTEEELSRLSENPWTPIDAALAQSMSIPETIDIRILVNDEELDPPEEPDENGAIPALIFLSSDEYIPFVVELTHPDDESFVIRLIGDGIGPVRRRMERLDV</sequence>
<evidence type="ECO:0000256" key="6">
    <source>
        <dbReference type="ARBA" id="ARBA00022692"/>
    </source>
</evidence>
<organism evidence="11 12">
    <name type="scientific">Thalassolituus maritimus</name>
    <dbReference type="NCBI Taxonomy" id="484498"/>
    <lineage>
        <taxon>Bacteria</taxon>
        <taxon>Pseudomonadati</taxon>
        <taxon>Pseudomonadota</taxon>
        <taxon>Gammaproteobacteria</taxon>
        <taxon>Oceanospirillales</taxon>
        <taxon>Oceanospirillaceae</taxon>
        <taxon>Thalassolituus</taxon>
    </lineage>
</organism>
<dbReference type="Proteomes" id="UP000185639">
    <property type="component" value="Unassembled WGS sequence"/>
</dbReference>
<evidence type="ECO:0000256" key="7">
    <source>
        <dbReference type="ARBA" id="ARBA00022989"/>
    </source>
</evidence>
<dbReference type="InterPro" id="IPR012902">
    <property type="entry name" value="N_methyl_site"/>
</dbReference>
<evidence type="ECO:0000256" key="8">
    <source>
        <dbReference type="ARBA" id="ARBA00023136"/>
    </source>
</evidence>
<dbReference type="SUPFAM" id="SSF54523">
    <property type="entry name" value="Pili subunits"/>
    <property type="match status" value="1"/>
</dbReference>
<dbReference type="PROSITE" id="PS00409">
    <property type="entry name" value="PROKAR_NTER_METHYL"/>
    <property type="match status" value="1"/>
</dbReference>
<evidence type="ECO:0000313" key="11">
    <source>
        <dbReference type="EMBL" id="SIT15356.1"/>
    </source>
</evidence>